<feature type="compositionally biased region" description="Low complexity" evidence="1">
    <location>
        <begin position="484"/>
        <end position="498"/>
    </location>
</feature>
<accession>A0A0J9XJ16</accession>
<feature type="region of interest" description="Disordered" evidence="1">
    <location>
        <begin position="377"/>
        <end position="503"/>
    </location>
</feature>
<dbReference type="Gene3D" id="3.70.10.10">
    <property type="match status" value="1"/>
</dbReference>
<comment type="caution">
    <text evidence="2">The sequence shown here is derived from an EMBL/GenBank/DDBJ whole genome shotgun (WGS) entry which is preliminary data.</text>
</comment>
<protein>
    <submittedName>
        <fullName evidence="2">Uncharacterized protein</fullName>
    </submittedName>
</protein>
<reference evidence="2" key="1">
    <citation type="submission" date="2014-03" db="EMBL/GenBank/DDBJ databases">
        <authorList>
            <person name="Casaregola S."/>
        </authorList>
    </citation>
    <scope>NUCLEOTIDE SEQUENCE [LARGE SCALE GENOMIC DNA]</scope>
    <source>
        <strain evidence="2">CLIB 918</strain>
    </source>
</reference>
<organism evidence="2 3">
    <name type="scientific">Geotrichum candidum</name>
    <name type="common">Oospora lactis</name>
    <name type="synonym">Dipodascus geotrichum</name>
    <dbReference type="NCBI Taxonomy" id="1173061"/>
    <lineage>
        <taxon>Eukaryota</taxon>
        <taxon>Fungi</taxon>
        <taxon>Dikarya</taxon>
        <taxon>Ascomycota</taxon>
        <taxon>Saccharomycotina</taxon>
        <taxon>Dipodascomycetes</taxon>
        <taxon>Dipodascales</taxon>
        <taxon>Dipodascaceae</taxon>
        <taxon>Geotrichum</taxon>
    </lineage>
</organism>
<keyword evidence="3" id="KW-1185">Reference proteome</keyword>
<feature type="compositionally biased region" description="Low complexity" evidence="1">
    <location>
        <begin position="389"/>
        <end position="400"/>
    </location>
</feature>
<dbReference type="AlphaFoldDB" id="A0A0J9XJ16"/>
<dbReference type="OrthoDB" id="10608887at2759"/>
<gene>
    <name evidence="2" type="ORF">BN980_GECA23s00912g</name>
</gene>
<dbReference type="EMBL" id="CCBN010000023">
    <property type="protein sequence ID" value="CDO57613.1"/>
    <property type="molecule type" value="Genomic_DNA"/>
</dbReference>
<sequence length="617" mass="68279">MDFCATIESHEVFRRFVKCLQSLARLGQDDIGFLVTKRALYLVTENSSATCKALCTFPATVFHTFQYTVNTHSAFVNSTQGCTVQNLDSSECVTLESAFRIKSKALTSIRWSETKDHFCRITVRGIEASNKGSNDEGITVVRSRHKKDLRMKLDIKSESGIAKSYQLPCLVPMGTARLVRNILTPNNSRSEVEEEKSTLIELAMGVRLLRTIIMDTIDPRAEDFMLVVRDNTVVFKGVTLEIKDETGQLLNRPRSTSIKVPMAKFSRFFGFKGTQIQLPLKPLRVLVGLAAGLFLGNGAMRGGLADSLPQDSNMSTLDLDDEPHQFEVELLSSNTGAKTRIQNKCFHKGANSGEFQFMFDFASKRRADPHRESMRIEHGTGVSRLPPLSAAATTTTTTSSLRHRSEDFIGSSSRSSNNSFGKLIGRSFNTPHGSENSFFTPEANGDSDRFAAANSAGARKRSRTDENDRFISNKRLPHTPTINSAEPSSGSAASGAPATTNEDEENYFRHARDELPKLATLSHRPHLYHFDAHDPAPDPSIGWGEPPKHANDNSDDKNDPNDTGDNNYVEEDHDEEEQEEEEETPALLLSTRPVLHDLGNNGIGPTQQSTFAKGIFD</sequence>
<evidence type="ECO:0000313" key="3">
    <source>
        <dbReference type="Proteomes" id="UP000242525"/>
    </source>
</evidence>
<evidence type="ECO:0000313" key="2">
    <source>
        <dbReference type="EMBL" id="CDO57613.1"/>
    </source>
</evidence>
<feature type="compositionally biased region" description="Acidic residues" evidence="1">
    <location>
        <begin position="568"/>
        <end position="584"/>
    </location>
</feature>
<name>A0A0J9XJ16_GEOCN</name>
<evidence type="ECO:0000256" key="1">
    <source>
        <dbReference type="SAM" id="MobiDB-lite"/>
    </source>
</evidence>
<feature type="region of interest" description="Disordered" evidence="1">
    <location>
        <begin position="529"/>
        <end position="617"/>
    </location>
</feature>
<proteinExistence type="predicted"/>
<dbReference type="Proteomes" id="UP000242525">
    <property type="component" value="Unassembled WGS sequence"/>
</dbReference>
<feature type="compositionally biased region" description="Basic and acidic residues" evidence="1">
    <location>
        <begin position="546"/>
        <end position="560"/>
    </location>
</feature>
<feature type="compositionally biased region" description="Polar residues" evidence="1">
    <location>
        <begin position="427"/>
        <end position="439"/>
    </location>
</feature>